<keyword evidence="3" id="KW-0472">Membrane</keyword>
<dbReference type="Pfam" id="PF00486">
    <property type="entry name" value="Trans_reg_C"/>
    <property type="match status" value="1"/>
</dbReference>
<evidence type="ECO:0000256" key="3">
    <source>
        <dbReference type="SAM" id="Phobius"/>
    </source>
</evidence>
<evidence type="ECO:0000256" key="2">
    <source>
        <dbReference type="PROSITE-ProRule" id="PRU01091"/>
    </source>
</evidence>
<keyword evidence="3" id="KW-1133">Transmembrane helix</keyword>
<dbReference type="GO" id="GO:0003677">
    <property type="term" value="F:DNA binding"/>
    <property type="evidence" value="ECO:0007669"/>
    <property type="project" value="UniProtKB-UniRule"/>
</dbReference>
<dbReference type="CDD" id="cd00383">
    <property type="entry name" value="trans_reg_C"/>
    <property type="match status" value="1"/>
</dbReference>
<dbReference type="EMBL" id="AHBZ03000015">
    <property type="protein sequence ID" value="KAF7771905.1"/>
    <property type="molecule type" value="Genomic_DNA"/>
</dbReference>
<name>A0AAD4AJA0_9GAMM</name>
<sequence length="315" mass="35639">MAYNQLYQLGPWRVYPNINCLKSKSDTRQLDNKSMQLLLLLIQEAGSTVSKEQIFEHLWKGKCVSNDILSVTISKIRKALDDNARQPIYIKTLPNEGYILVASVKEITNTRSRYINKTRLLTILIVMCLLLIALVTGYFTQSIKTNEAPALNIGSIAVLPFDDLSVKQNNQYFADGLSDAIINQLSQINSLKVISRYSSFIYREKYSAPEIGDALQVDALLDGSVQKLDEKTRITVRIVSTQNGQLLWSNAFDSDNRNNFQLQDTISEAIYTLIQPNIDRASTHNTARQSQTINAQAYEWYLMGNIIGVNARHTH</sequence>
<organism evidence="5 6">
    <name type="scientific">Pseudoalteromonas citrea</name>
    <dbReference type="NCBI Taxonomy" id="43655"/>
    <lineage>
        <taxon>Bacteria</taxon>
        <taxon>Pseudomonadati</taxon>
        <taxon>Pseudomonadota</taxon>
        <taxon>Gammaproteobacteria</taxon>
        <taxon>Alteromonadales</taxon>
        <taxon>Pseudoalteromonadaceae</taxon>
        <taxon>Pseudoalteromonas</taxon>
    </lineage>
</organism>
<dbReference type="RefSeq" id="WP_010362563.1">
    <property type="nucleotide sequence ID" value="NZ_AHBZ03000015.1"/>
</dbReference>
<evidence type="ECO:0000259" key="4">
    <source>
        <dbReference type="PROSITE" id="PS51755"/>
    </source>
</evidence>
<dbReference type="GO" id="GO:0006355">
    <property type="term" value="P:regulation of DNA-templated transcription"/>
    <property type="evidence" value="ECO:0007669"/>
    <property type="project" value="InterPro"/>
</dbReference>
<dbReference type="GO" id="GO:0000160">
    <property type="term" value="P:phosphorelay signal transduction system"/>
    <property type="evidence" value="ECO:0007669"/>
    <property type="project" value="InterPro"/>
</dbReference>
<comment type="caution">
    <text evidence="5">The sequence shown here is derived from an EMBL/GenBank/DDBJ whole genome shotgun (WGS) entry which is preliminary data.</text>
</comment>
<dbReference type="SMART" id="SM00862">
    <property type="entry name" value="Trans_reg_C"/>
    <property type="match status" value="1"/>
</dbReference>
<dbReference type="AlphaFoldDB" id="A0AAD4AJA0"/>
<evidence type="ECO:0000313" key="6">
    <source>
        <dbReference type="Proteomes" id="UP000016487"/>
    </source>
</evidence>
<proteinExistence type="predicted"/>
<dbReference type="PROSITE" id="PS51755">
    <property type="entry name" value="OMPR_PHOB"/>
    <property type="match status" value="1"/>
</dbReference>
<gene>
    <name evidence="5" type="ORF">PCIT_a1867</name>
</gene>
<dbReference type="InterPro" id="IPR036388">
    <property type="entry name" value="WH-like_DNA-bd_sf"/>
</dbReference>
<reference evidence="5" key="1">
    <citation type="journal article" date="2012" name="J. Bacteriol.">
        <title>Genome sequences of type strains of seven species of the marine bacterium Pseudoalteromonas.</title>
        <authorList>
            <person name="Xie B.B."/>
            <person name="Shu Y.L."/>
            <person name="Qin Q.L."/>
            <person name="Rong J.C."/>
            <person name="Zhang X.Y."/>
            <person name="Chen X.L."/>
            <person name="Shi M."/>
            <person name="He H.L."/>
            <person name="Zhou B.C."/>
            <person name="Zhang Y.Z."/>
        </authorList>
    </citation>
    <scope>NUCLEOTIDE SEQUENCE</scope>
    <source>
        <strain evidence="5">DSM 8771</strain>
    </source>
</reference>
<dbReference type="Gene3D" id="3.40.50.10610">
    <property type="entry name" value="ABC-type transport auxiliary lipoprotein component"/>
    <property type="match status" value="1"/>
</dbReference>
<dbReference type="InterPro" id="IPR016032">
    <property type="entry name" value="Sig_transdc_resp-reg_C-effctor"/>
</dbReference>
<dbReference type="InterPro" id="IPR001867">
    <property type="entry name" value="OmpR/PhoB-type_DNA-bd"/>
</dbReference>
<evidence type="ECO:0000313" key="5">
    <source>
        <dbReference type="EMBL" id="KAF7771905.1"/>
    </source>
</evidence>
<keyword evidence="1 2" id="KW-0238">DNA-binding</keyword>
<dbReference type="SUPFAM" id="SSF46894">
    <property type="entry name" value="C-terminal effector domain of the bipartite response regulators"/>
    <property type="match status" value="1"/>
</dbReference>
<feature type="transmembrane region" description="Helical" evidence="3">
    <location>
        <begin position="120"/>
        <end position="139"/>
    </location>
</feature>
<feature type="DNA-binding region" description="OmpR/PhoB-type" evidence="2">
    <location>
        <begin position="4"/>
        <end position="102"/>
    </location>
</feature>
<evidence type="ECO:0000256" key="1">
    <source>
        <dbReference type="ARBA" id="ARBA00023125"/>
    </source>
</evidence>
<reference evidence="5" key="2">
    <citation type="submission" date="2015-03" db="EMBL/GenBank/DDBJ databases">
        <title>Genome sequence of Pseudoalteromonas citrea.</title>
        <authorList>
            <person name="Xie B.-B."/>
            <person name="Rong J.-C."/>
            <person name="Qin Q.-L."/>
            <person name="Zhang Y.-Z."/>
        </authorList>
    </citation>
    <scope>NUCLEOTIDE SEQUENCE</scope>
    <source>
        <strain evidence="5">DSM 8771</strain>
    </source>
</reference>
<dbReference type="Gene3D" id="1.10.10.10">
    <property type="entry name" value="Winged helix-like DNA-binding domain superfamily/Winged helix DNA-binding domain"/>
    <property type="match status" value="1"/>
</dbReference>
<dbReference type="Proteomes" id="UP000016487">
    <property type="component" value="Unassembled WGS sequence"/>
</dbReference>
<keyword evidence="3" id="KW-0812">Transmembrane</keyword>
<accession>A0AAD4AJA0</accession>
<protein>
    <recommendedName>
        <fullName evidence="4">OmpR/PhoB-type domain-containing protein</fullName>
    </recommendedName>
</protein>
<feature type="domain" description="OmpR/PhoB-type" evidence="4">
    <location>
        <begin position="4"/>
        <end position="102"/>
    </location>
</feature>